<evidence type="ECO:0000313" key="2">
    <source>
        <dbReference type="Proteomes" id="UP001525890"/>
    </source>
</evidence>
<dbReference type="EMBL" id="JAMXFF010000015">
    <property type="protein sequence ID" value="MCT7966967.1"/>
    <property type="molecule type" value="Genomic_DNA"/>
</dbReference>
<proteinExistence type="predicted"/>
<keyword evidence="2" id="KW-1185">Reference proteome</keyword>
<organism evidence="1 2">
    <name type="scientific">Laspinema palackyanum D2a</name>
    <dbReference type="NCBI Taxonomy" id="2953684"/>
    <lineage>
        <taxon>Bacteria</taxon>
        <taxon>Bacillati</taxon>
        <taxon>Cyanobacteriota</taxon>
        <taxon>Cyanophyceae</taxon>
        <taxon>Oscillatoriophycideae</taxon>
        <taxon>Oscillatoriales</taxon>
        <taxon>Laspinemataceae</taxon>
        <taxon>Laspinema</taxon>
        <taxon>Laspinema palackyanum</taxon>
    </lineage>
</organism>
<name>A0ABT2MU58_9CYAN</name>
<accession>A0ABT2MU58</accession>
<evidence type="ECO:0000313" key="1">
    <source>
        <dbReference type="EMBL" id="MCT7966967.1"/>
    </source>
</evidence>
<gene>
    <name evidence="1" type="ORF">NG799_11535</name>
</gene>
<dbReference type="Proteomes" id="UP001525890">
    <property type="component" value="Unassembled WGS sequence"/>
</dbReference>
<comment type="caution">
    <text evidence="1">The sequence shown here is derived from an EMBL/GenBank/DDBJ whole genome shotgun (WGS) entry which is preliminary data.</text>
</comment>
<protein>
    <submittedName>
        <fullName evidence="1">Acetyltransferase</fullName>
    </submittedName>
</protein>
<reference evidence="1 2" key="1">
    <citation type="journal article" date="2022" name="Front. Microbiol.">
        <title>High genomic differentiation and limited gene flow indicate recent cryptic speciation within the genus Laspinema (cyanobacteria).</title>
        <authorList>
            <person name="Stanojkovic A."/>
            <person name="Skoupy S."/>
            <person name="Skaloud P."/>
            <person name="Dvorak P."/>
        </authorList>
    </citation>
    <scope>NUCLEOTIDE SEQUENCE [LARGE SCALE GENOMIC DNA]</scope>
    <source>
        <strain evidence="1 2">D2a</strain>
    </source>
</reference>
<dbReference type="RefSeq" id="WP_368006583.1">
    <property type="nucleotide sequence ID" value="NZ_JAMXFF010000015.1"/>
</dbReference>
<sequence>MFLEQKSTGNLIEIVKTEDLSDPSCSEVEGRSHAGEEMQEVEAFAKEDLKFPSGETLPTCWLDPNYRASAPPVSSSAG</sequence>